<dbReference type="RefSeq" id="WP_274163202.1">
    <property type="nucleotide sequence ID" value="NZ_JAJUBC010000003.1"/>
</dbReference>
<protein>
    <recommendedName>
        <fullName evidence="4">Outer membrane protein beta-barrel domain-containing protein</fullName>
    </recommendedName>
</protein>
<feature type="chain" id="PRO_5047452225" description="Outer membrane protein beta-barrel domain-containing protein" evidence="1">
    <location>
        <begin position="20"/>
        <end position="138"/>
    </location>
</feature>
<keyword evidence="1" id="KW-0732">Signal</keyword>
<sequence>MKRYLFGLALLLPAMSASSQGFSAGVFLGTPMSGVTVSQDAMRISLGIEEKGAAVDGMWDIGPWLARPEYLPLSLYGFGGFQWIDDSTHKWGPRVGVGAATPMGRGNIELYGEAGTTWYWQDDSALKLEGSLGLRIYF</sequence>
<dbReference type="EMBL" id="JAJUBC010000003">
    <property type="protein sequence ID" value="MDD1792292.1"/>
    <property type="molecule type" value="Genomic_DNA"/>
</dbReference>
<gene>
    <name evidence="2" type="ORF">LRP50_04030</name>
</gene>
<reference evidence="2" key="1">
    <citation type="submission" date="2021-12" db="EMBL/GenBank/DDBJ databases">
        <title>Enterovibrio ZSDZ35 sp. nov. and Enterovibrio ZSDZ42 sp. nov., isolated from coastal seawater in Qingdao.</title>
        <authorList>
            <person name="Zhang P."/>
        </authorList>
    </citation>
    <scope>NUCLEOTIDE SEQUENCE</scope>
    <source>
        <strain evidence="2">ZSDZ42</strain>
    </source>
</reference>
<evidence type="ECO:0000313" key="3">
    <source>
        <dbReference type="Proteomes" id="UP001149400"/>
    </source>
</evidence>
<organism evidence="2 3">
    <name type="scientific">Enterovibrio gelatinilyticus</name>
    <dbReference type="NCBI Taxonomy" id="2899819"/>
    <lineage>
        <taxon>Bacteria</taxon>
        <taxon>Pseudomonadati</taxon>
        <taxon>Pseudomonadota</taxon>
        <taxon>Gammaproteobacteria</taxon>
        <taxon>Vibrionales</taxon>
        <taxon>Vibrionaceae</taxon>
        <taxon>Enterovibrio</taxon>
    </lineage>
</organism>
<evidence type="ECO:0008006" key="4">
    <source>
        <dbReference type="Google" id="ProtNLM"/>
    </source>
</evidence>
<dbReference type="Proteomes" id="UP001149400">
    <property type="component" value="Unassembled WGS sequence"/>
</dbReference>
<evidence type="ECO:0000256" key="1">
    <source>
        <dbReference type="SAM" id="SignalP"/>
    </source>
</evidence>
<accession>A0ABT5QW91</accession>
<evidence type="ECO:0000313" key="2">
    <source>
        <dbReference type="EMBL" id="MDD1792292.1"/>
    </source>
</evidence>
<feature type="signal peptide" evidence="1">
    <location>
        <begin position="1"/>
        <end position="19"/>
    </location>
</feature>
<comment type="caution">
    <text evidence="2">The sequence shown here is derived from an EMBL/GenBank/DDBJ whole genome shotgun (WGS) entry which is preliminary data.</text>
</comment>
<proteinExistence type="predicted"/>
<name>A0ABT5QW91_9GAMM</name>
<keyword evidence="3" id="KW-1185">Reference proteome</keyword>